<dbReference type="InterPro" id="IPR051323">
    <property type="entry name" value="AtsK-like"/>
</dbReference>
<dbReference type="InterPro" id="IPR003819">
    <property type="entry name" value="TauD/TfdA-like"/>
</dbReference>
<dbReference type="SUPFAM" id="SSF51197">
    <property type="entry name" value="Clavaminate synthase-like"/>
    <property type="match status" value="1"/>
</dbReference>
<evidence type="ECO:0000256" key="4">
    <source>
        <dbReference type="ARBA" id="ARBA00023002"/>
    </source>
</evidence>
<dbReference type="GO" id="GO:0005737">
    <property type="term" value="C:cytoplasm"/>
    <property type="evidence" value="ECO:0007669"/>
    <property type="project" value="TreeGrafter"/>
</dbReference>
<keyword evidence="5" id="KW-0408">Iron</keyword>
<keyword evidence="2" id="KW-0479">Metal-binding</keyword>
<evidence type="ECO:0000256" key="5">
    <source>
        <dbReference type="ARBA" id="ARBA00023004"/>
    </source>
</evidence>
<dbReference type="AlphaFoldDB" id="A0A9X1IAA5"/>
<comment type="caution">
    <text evidence="7">The sequence shown here is derived from an EMBL/GenBank/DDBJ whole genome shotgun (WGS) entry which is preliminary data.</text>
</comment>
<proteinExistence type="inferred from homology"/>
<protein>
    <submittedName>
        <fullName evidence="7">TauD/TfdA family dioxygenase</fullName>
    </submittedName>
</protein>
<keyword evidence="4" id="KW-0560">Oxidoreductase</keyword>
<comment type="similarity">
    <text evidence="1">Belongs to the TfdA dioxygenase family.</text>
</comment>
<evidence type="ECO:0000313" key="7">
    <source>
        <dbReference type="EMBL" id="MCB4821104.1"/>
    </source>
</evidence>
<keyword evidence="8" id="KW-1185">Reference proteome</keyword>
<dbReference type="PANTHER" id="PTHR30468">
    <property type="entry name" value="ALPHA-KETOGLUTARATE-DEPENDENT SULFONATE DIOXYGENASE"/>
    <property type="match status" value="1"/>
</dbReference>
<accession>A0A9X1IAA5</accession>
<gene>
    <name evidence="7" type="ORF">LHA35_05080</name>
</gene>
<dbReference type="PANTHER" id="PTHR30468:SF1">
    <property type="entry name" value="ALPHA-KETOGLUTARATE-DEPENDENT SULFONATE DIOXYGENASE"/>
    <property type="match status" value="1"/>
</dbReference>
<evidence type="ECO:0000259" key="6">
    <source>
        <dbReference type="Pfam" id="PF02668"/>
    </source>
</evidence>
<dbReference type="GO" id="GO:0000908">
    <property type="term" value="F:taurine dioxygenase activity"/>
    <property type="evidence" value="ECO:0007669"/>
    <property type="project" value="TreeGrafter"/>
</dbReference>
<name>A0A9X1IAA5_9PROT</name>
<dbReference type="GO" id="GO:0046872">
    <property type="term" value="F:metal ion binding"/>
    <property type="evidence" value="ECO:0007669"/>
    <property type="project" value="UniProtKB-KW"/>
</dbReference>
<dbReference type="Pfam" id="PF02668">
    <property type="entry name" value="TauD"/>
    <property type="match status" value="1"/>
</dbReference>
<organism evidence="7 8">
    <name type="scientific">Roseicella aerolata</name>
    <dbReference type="NCBI Taxonomy" id="2883479"/>
    <lineage>
        <taxon>Bacteria</taxon>
        <taxon>Pseudomonadati</taxon>
        <taxon>Pseudomonadota</taxon>
        <taxon>Alphaproteobacteria</taxon>
        <taxon>Acetobacterales</taxon>
        <taxon>Roseomonadaceae</taxon>
        <taxon>Roseicella</taxon>
    </lineage>
</organism>
<evidence type="ECO:0000256" key="2">
    <source>
        <dbReference type="ARBA" id="ARBA00022723"/>
    </source>
</evidence>
<evidence type="ECO:0000313" key="8">
    <source>
        <dbReference type="Proteomes" id="UP001139311"/>
    </source>
</evidence>
<dbReference type="GO" id="GO:0006790">
    <property type="term" value="P:sulfur compound metabolic process"/>
    <property type="evidence" value="ECO:0007669"/>
    <property type="project" value="TreeGrafter"/>
</dbReference>
<dbReference type="Proteomes" id="UP001139311">
    <property type="component" value="Unassembled WGS sequence"/>
</dbReference>
<dbReference type="RefSeq" id="WP_226605344.1">
    <property type="nucleotide sequence ID" value="NZ_JAJAQI010000005.1"/>
</dbReference>
<dbReference type="Gene3D" id="3.60.130.10">
    <property type="entry name" value="Clavaminate synthase-like"/>
    <property type="match status" value="1"/>
</dbReference>
<keyword evidence="3 7" id="KW-0223">Dioxygenase</keyword>
<sequence>MATAATLDRTGPEVVPTGAALGAEVRGVDLRTVDDAAFARILDAWHAHAVLLFRGQSLTPDELIAFSRRFGELDHAPIQENGRRFVEGRPELYVVSNVLGADGQPIGSLGNGEAVWHTDMSYLPRPPKASMLYALEIPPSGGDTHFASMVAAYESLPPALQARAQGLMVKHDGTYNSGGFVRAGVTPTDDPRQAPGHLHPLVCRHPDTGRPMLYLGRRRMAYIDGLGLAESEALLDELWSYATRPEICWKNQWRVGDLVLWDNRCTMHRRDPFDAAARRVMHRTQVKGEAPPAA</sequence>
<reference evidence="7" key="1">
    <citation type="submission" date="2021-10" db="EMBL/GenBank/DDBJ databases">
        <title>Roseicella aerolatum sp. nov., isolated from aerosols of e-waste dismantling site.</title>
        <authorList>
            <person name="Qin T."/>
        </authorList>
    </citation>
    <scope>NUCLEOTIDE SEQUENCE</scope>
    <source>
        <strain evidence="7">GB24</strain>
    </source>
</reference>
<feature type="domain" description="TauD/TfdA-like" evidence="6">
    <location>
        <begin position="16"/>
        <end position="284"/>
    </location>
</feature>
<dbReference type="EMBL" id="JAJAQI010000005">
    <property type="protein sequence ID" value="MCB4821104.1"/>
    <property type="molecule type" value="Genomic_DNA"/>
</dbReference>
<evidence type="ECO:0000256" key="1">
    <source>
        <dbReference type="ARBA" id="ARBA00005896"/>
    </source>
</evidence>
<evidence type="ECO:0000256" key="3">
    <source>
        <dbReference type="ARBA" id="ARBA00022964"/>
    </source>
</evidence>
<dbReference type="InterPro" id="IPR042098">
    <property type="entry name" value="TauD-like_sf"/>
</dbReference>